<dbReference type="GO" id="GO:0005524">
    <property type="term" value="F:ATP binding"/>
    <property type="evidence" value="ECO:0007669"/>
    <property type="project" value="InterPro"/>
</dbReference>
<dbReference type="InterPro" id="IPR027417">
    <property type="entry name" value="P-loop_NTPase"/>
</dbReference>
<dbReference type="SMART" id="SM00487">
    <property type="entry name" value="DEXDc"/>
    <property type="match status" value="1"/>
</dbReference>
<evidence type="ECO:0000313" key="2">
    <source>
        <dbReference type="EMBL" id="PIW17498.1"/>
    </source>
</evidence>
<sequence length="937" mass="106025">MSPRMAIFGDLFQSFELAVNYHPYQREALETLVGKILAGERQLHLVAPPGSGKTLIGLELARRIGQKTVILSPTTPIQQQWVDKFSQLSIDLEAIEDLPVEQTIISTDLEKSPAILSLTYQAFSIKGQEGQFLHRQVEKLFVQLAEQGYHTLLLDECHHLLAHWAAAIQVYLQKVPEAIVIGLTATPPLDRKEKERAVYLDLIGPVDFEVPTPAVIKEGHLAPFQDLVYLVRPTEAESNFVSGAHQALHRLLKSLETPHPDRPQLSIWAEDCLLHPTDRKGNPIKPTEFLIREPDVCIALVRYLYSLGIFPEGIPWSPEMEDPPSLEDLVSCLGAYGAVLLKDRENKVWNDLKSAVLALGYRYEQGRFKRRSGSIEKILALSAAKLRGLEQILLTEQAAMGEGLRALVLTDFETTHAPGGRAAEGLLDPEAGGALAVMRYLSTHPELENLHPLMVTGQTLLCNAQALPGFLQEAKTWFSTNQLEVSLKSEACDHFFRILGQGSDWKSSVYLALVTDFFEKGLSRCLVGTRGLLGEGWDCRSLNTLIDLTAVSSYVSVNQIRGRSLRFDPLNPLKLANNWDIVALLPELEGGFRDLERFQRKHQRFYGISEDGCLELGAGHVHALLGKIQPQELLAEMAHLNRECLERAQNRLLAWDRWGIGKPYQGKELNGLQLRIPKTEVPGKRSLQAPRLKTLPRTVKTQYQALELKCRQADFHLQSARILESLSLVTFWIFWPGEIGLGLSLSLILLTELSLLKYRNSRKKAWTPLLKQTENEYEIIKNLAQVTLQALQRAEIILSTQTQLRFSQRSDGSVRIFLEQVKPDESKYFSQSLQEIFEPLQEQRYLLEIPITEIEFQAVWGFMPQIREKQQGKVILPVPRLLARSREKAEIFKSCFMEWVGPADLIYTRQESGREKLMQSVFQRALPVQAQKLKIWE</sequence>
<dbReference type="EMBL" id="PFFQ01000023">
    <property type="protein sequence ID" value="PIW17498.1"/>
    <property type="molecule type" value="Genomic_DNA"/>
</dbReference>
<gene>
    <name evidence="2" type="ORF">COW36_08335</name>
</gene>
<proteinExistence type="predicted"/>
<comment type="caution">
    <text evidence="2">The sequence shown here is derived from an EMBL/GenBank/DDBJ whole genome shotgun (WGS) entry which is preliminary data.</text>
</comment>
<protein>
    <recommendedName>
        <fullName evidence="1">Helicase ATP-binding domain-containing protein</fullName>
    </recommendedName>
</protein>
<reference evidence="2 3" key="1">
    <citation type="submission" date="2017-09" db="EMBL/GenBank/DDBJ databases">
        <title>Depth-based differentiation of microbial function through sediment-hosted aquifers and enrichment of novel symbionts in the deep terrestrial subsurface.</title>
        <authorList>
            <person name="Probst A.J."/>
            <person name="Ladd B."/>
            <person name="Jarett J.K."/>
            <person name="Geller-Mcgrath D.E."/>
            <person name="Sieber C.M."/>
            <person name="Emerson J.B."/>
            <person name="Anantharaman K."/>
            <person name="Thomas B.C."/>
            <person name="Malmstrom R."/>
            <person name="Stieglmeier M."/>
            <person name="Klingl A."/>
            <person name="Woyke T."/>
            <person name="Ryan C.M."/>
            <person name="Banfield J.F."/>
        </authorList>
    </citation>
    <scope>NUCLEOTIDE SEQUENCE [LARGE SCALE GENOMIC DNA]</scope>
    <source>
        <strain evidence="2">CG17_big_fil_post_rev_8_21_14_2_50_48_46</strain>
    </source>
</reference>
<dbReference type="GO" id="GO:0016787">
    <property type="term" value="F:hydrolase activity"/>
    <property type="evidence" value="ECO:0007669"/>
    <property type="project" value="InterPro"/>
</dbReference>
<organism evidence="2 3">
    <name type="scientific">bacterium (Candidatus Blackallbacteria) CG17_big_fil_post_rev_8_21_14_2_50_48_46</name>
    <dbReference type="NCBI Taxonomy" id="2014261"/>
    <lineage>
        <taxon>Bacteria</taxon>
        <taxon>Candidatus Blackallbacteria</taxon>
    </lineage>
</organism>
<dbReference type="Proteomes" id="UP000231019">
    <property type="component" value="Unassembled WGS sequence"/>
</dbReference>
<evidence type="ECO:0000313" key="3">
    <source>
        <dbReference type="Proteomes" id="UP000231019"/>
    </source>
</evidence>
<name>A0A2M7G644_9BACT</name>
<evidence type="ECO:0000259" key="1">
    <source>
        <dbReference type="PROSITE" id="PS51192"/>
    </source>
</evidence>
<dbReference type="CDD" id="cd18785">
    <property type="entry name" value="SF2_C"/>
    <property type="match status" value="1"/>
</dbReference>
<dbReference type="InterPro" id="IPR014001">
    <property type="entry name" value="Helicase_ATP-bd"/>
</dbReference>
<dbReference type="GO" id="GO:0005829">
    <property type="term" value="C:cytosol"/>
    <property type="evidence" value="ECO:0007669"/>
    <property type="project" value="TreeGrafter"/>
</dbReference>
<dbReference type="InterPro" id="IPR050742">
    <property type="entry name" value="Helicase_Restrict-Modif_Enz"/>
</dbReference>
<dbReference type="Pfam" id="PF04851">
    <property type="entry name" value="ResIII"/>
    <property type="match status" value="1"/>
</dbReference>
<dbReference type="GO" id="GO:0003677">
    <property type="term" value="F:DNA binding"/>
    <property type="evidence" value="ECO:0007669"/>
    <property type="project" value="InterPro"/>
</dbReference>
<dbReference type="PANTHER" id="PTHR47396:SF1">
    <property type="entry name" value="ATP-DEPENDENT HELICASE IRC3-RELATED"/>
    <property type="match status" value="1"/>
</dbReference>
<feature type="domain" description="Helicase ATP-binding" evidence="1">
    <location>
        <begin position="34"/>
        <end position="205"/>
    </location>
</feature>
<dbReference type="PROSITE" id="PS51192">
    <property type="entry name" value="HELICASE_ATP_BIND_1"/>
    <property type="match status" value="1"/>
</dbReference>
<dbReference type="InterPro" id="IPR003593">
    <property type="entry name" value="AAA+_ATPase"/>
</dbReference>
<dbReference type="PANTHER" id="PTHR47396">
    <property type="entry name" value="TYPE I RESTRICTION ENZYME ECOKI R PROTEIN"/>
    <property type="match status" value="1"/>
</dbReference>
<dbReference type="SMART" id="SM00382">
    <property type="entry name" value="AAA"/>
    <property type="match status" value="1"/>
</dbReference>
<accession>A0A2M7G644</accession>
<dbReference type="SUPFAM" id="SSF52540">
    <property type="entry name" value="P-loop containing nucleoside triphosphate hydrolases"/>
    <property type="match status" value="2"/>
</dbReference>
<dbReference type="AlphaFoldDB" id="A0A2M7G644"/>
<dbReference type="InterPro" id="IPR006935">
    <property type="entry name" value="Helicase/UvrB_N"/>
</dbReference>
<dbReference type="Gene3D" id="3.40.50.300">
    <property type="entry name" value="P-loop containing nucleotide triphosphate hydrolases"/>
    <property type="match status" value="2"/>
</dbReference>